<evidence type="ECO:0000256" key="1">
    <source>
        <dbReference type="ARBA" id="ARBA00000085"/>
    </source>
</evidence>
<dbReference type="SMART" id="SM00387">
    <property type="entry name" value="HATPase_c"/>
    <property type="match status" value="1"/>
</dbReference>
<dbReference type="SUPFAM" id="SSF47384">
    <property type="entry name" value="Homodimeric domain of signal transducing histidine kinase"/>
    <property type="match status" value="1"/>
</dbReference>
<feature type="transmembrane region" description="Helical" evidence="11">
    <location>
        <begin position="20"/>
        <end position="39"/>
    </location>
</feature>
<evidence type="ECO:0000313" key="15">
    <source>
        <dbReference type="Proteomes" id="UP000051679"/>
    </source>
</evidence>
<dbReference type="Pfam" id="PF00512">
    <property type="entry name" value="HisKA"/>
    <property type="match status" value="1"/>
</dbReference>
<dbReference type="PROSITE" id="PS50885">
    <property type="entry name" value="HAMP"/>
    <property type="match status" value="1"/>
</dbReference>
<dbReference type="PATRIC" id="fig|1291052.5.peg.2446"/>
<dbReference type="GO" id="GO:0000155">
    <property type="term" value="F:phosphorelay sensor kinase activity"/>
    <property type="evidence" value="ECO:0007669"/>
    <property type="project" value="InterPro"/>
</dbReference>
<evidence type="ECO:0000256" key="4">
    <source>
        <dbReference type="ARBA" id="ARBA00022553"/>
    </source>
</evidence>
<keyword evidence="5" id="KW-0808">Transferase</keyword>
<accession>A0A0R1ZNF2</accession>
<dbReference type="Gene3D" id="6.10.340.10">
    <property type="match status" value="1"/>
</dbReference>
<name>A0A0R1ZNF2_9LACO</name>
<evidence type="ECO:0000256" key="8">
    <source>
        <dbReference type="ARBA" id="ARBA00022989"/>
    </source>
</evidence>
<dbReference type="InterPro" id="IPR005467">
    <property type="entry name" value="His_kinase_dom"/>
</dbReference>
<comment type="catalytic activity">
    <reaction evidence="1">
        <text>ATP + protein L-histidine = ADP + protein N-phospho-L-histidine.</text>
        <dbReference type="EC" id="2.7.13.3"/>
    </reaction>
</comment>
<evidence type="ECO:0000256" key="2">
    <source>
        <dbReference type="ARBA" id="ARBA00004370"/>
    </source>
</evidence>
<keyword evidence="7 14" id="KW-0418">Kinase</keyword>
<evidence type="ECO:0000256" key="10">
    <source>
        <dbReference type="ARBA" id="ARBA00023136"/>
    </source>
</evidence>
<dbReference type="AlphaFoldDB" id="A0A0R1ZNF2"/>
<dbReference type="CDD" id="cd00082">
    <property type="entry name" value="HisKA"/>
    <property type="match status" value="1"/>
</dbReference>
<dbReference type="PRINTS" id="PR00344">
    <property type="entry name" value="BCTRLSENSOR"/>
</dbReference>
<proteinExistence type="predicted"/>
<keyword evidence="4" id="KW-0597">Phosphoprotein</keyword>
<keyword evidence="6 11" id="KW-0812">Transmembrane</keyword>
<reference evidence="14 15" key="1">
    <citation type="journal article" date="2015" name="Genome Announc.">
        <title>Expanding the biotechnology potential of lactobacilli through comparative genomics of 213 strains and associated genera.</title>
        <authorList>
            <person name="Sun Z."/>
            <person name="Harris H.M."/>
            <person name="McCann A."/>
            <person name="Guo C."/>
            <person name="Argimon S."/>
            <person name="Zhang W."/>
            <person name="Yang X."/>
            <person name="Jeffery I.B."/>
            <person name="Cooney J.C."/>
            <person name="Kagawa T.F."/>
            <person name="Liu W."/>
            <person name="Song Y."/>
            <person name="Salvetti E."/>
            <person name="Wrobel A."/>
            <person name="Rasinkangas P."/>
            <person name="Parkhill J."/>
            <person name="Rea M.C."/>
            <person name="O'Sullivan O."/>
            <person name="Ritari J."/>
            <person name="Douillard F.P."/>
            <person name="Paul Ross R."/>
            <person name="Yang R."/>
            <person name="Briner A.E."/>
            <person name="Felis G.E."/>
            <person name="de Vos W.M."/>
            <person name="Barrangou R."/>
            <person name="Klaenhammer T.R."/>
            <person name="Caufield P.W."/>
            <person name="Cui Y."/>
            <person name="Zhang H."/>
            <person name="O'Toole P.W."/>
        </authorList>
    </citation>
    <scope>NUCLEOTIDE SEQUENCE [LARGE SCALE GENOMIC DNA]</scope>
    <source>
        <strain evidence="14 15">DSM 20505</strain>
    </source>
</reference>
<evidence type="ECO:0000259" key="13">
    <source>
        <dbReference type="PROSITE" id="PS50885"/>
    </source>
</evidence>
<dbReference type="Proteomes" id="UP000051679">
    <property type="component" value="Unassembled WGS sequence"/>
</dbReference>
<dbReference type="GO" id="GO:0016020">
    <property type="term" value="C:membrane"/>
    <property type="evidence" value="ECO:0007669"/>
    <property type="project" value="UniProtKB-SubCell"/>
</dbReference>
<comment type="caution">
    <text evidence="14">The sequence shown here is derived from an EMBL/GenBank/DDBJ whole genome shotgun (WGS) entry which is preliminary data.</text>
</comment>
<organism evidence="14 15">
    <name type="scientific">Lacticaseibacillus sharpeae JCM 1186 = DSM 20505</name>
    <dbReference type="NCBI Taxonomy" id="1291052"/>
    <lineage>
        <taxon>Bacteria</taxon>
        <taxon>Bacillati</taxon>
        <taxon>Bacillota</taxon>
        <taxon>Bacilli</taxon>
        <taxon>Lactobacillales</taxon>
        <taxon>Lactobacillaceae</taxon>
        <taxon>Lacticaseibacillus</taxon>
    </lineage>
</organism>
<evidence type="ECO:0000256" key="3">
    <source>
        <dbReference type="ARBA" id="ARBA00012438"/>
    </source>
</evidence>
<dbReference type="Gene3D" id="1.10.287.130">
    <property type="match status" value="1"/>
</dbReference>
<dbReference type="Gene3D" id="3.30.565.10">
    <property type="entry name" value="Histidine kinase-like ATPase, C-terminal domain"/>
    <property type="match status" value="1"/>
</dbReference>
<keyword evidence="9" id="KW-0902">Two-component regulatory system</keyword>
<keyword evidence="10 11" id="KW-0472">Membrane</keyword>
<dbReference type="InterPro" id="IPR036890">
    <property type="entry name" value="HATPase_C_sf"/>
</dbReference>
<dbReference type="FunFam" id="1.10.287.130:FF:000001">
    <property type="entry name" value="Two-component sensor histidine kinase"/>
    <property type="match status" value="1"/>
</dbReference>
<dbReference type="PANTHER" id="PTHR45436:SF5">
    <property type="entry name" value="SENSOR HISTIDINE KINASE TRCS"/>
    <property type="match status" value="1"/>
</dbReference>
<dbReference type="STRING" id="1291052.FC18_GL002371"/>
<evidence type="ECO:0000256" key="5">
    <source>
        <dbReference type="ARBA" id="ARBA00022679"/>
    </source>
</evidence>
<feature type="domain" description="Histidine kinase" evidence="12">
    <location>
        <begin position="245"/>
        <end position="456"/>
    </location>
</feature>
<evidence type="ECO:0000256" key="6">
    <source>
        <dbReference type="ARBA" id="ARBA00022692"/>
    </source>
</evidence>
<dbReference type="InterPro" id="IPR036097">
    <property type="entry name" value="HisK_dim/P_sf"/>
</dbReference>
<dbReference type="PROSITE" id="PS50109">
    <property type="entry name" value="HIS_KIN"/>
    <property type="match status" value="1"/>
</dbReference>
<gene>
    <name evidence="14" type="ORF">FC18_GL002371</name>
</gene>
<evidence type="ECO:0000259" key="12">
    <source>
        <dbReference type="PROSITE" id="PS50109"/>
    </source>
</evidence>
<comment type="subcellular location">
    <subcellularLocation>
        <location evidence="2">Membrane</location>
    </subcellularLocation>
</comment>
<evidence type="ECO:0000313" key="14">
    <source>
        <dbReference type="EMBL" id="KRM54660.1"/>
    </source>
</evidence>
<dbReference type="SMART" id="SM00304">
    <property type="entry name" value="HAMP"/>
    <property type="match status" value="1"/>
</dbReference>
<evidence type="ECO:0000256" key="9">
    <source>
        <dbReference type="ARBA" id="ARBA00023012"/>
    </source>
</evidence>
<feature type="transmembrane region" description="Helical" evidence="11">
    <location>
        <begin position="154"/>
        <end position="177"/>
    </location>
</feature>
<dbReference type="InterPro" id="IPR003661">
    <property type="entry name" value="HisK_dim/P_dom"/>
</dbReference>
<dbReference type="InterPro" id="IPR003660">
    <property type="entry name" value="HAMP_dom"/>
</dbReference>
<dbReference type="InterPro" id="IPR003594">
    <property type="entry name" value="HATPase_dom"/>
</dbReference>
<dbReference type="InterPro" id="IPR050428">
    <property type="entry name" value="TCS_sensor_his_kinase"/>
</dbReference>
<dbReference type="Pfam" id="PF00672">
    <property type="entry name" value="HAMP"/>
    <property type="match status" value="1"/>
</dbReference>
<dbReference type="PANTHER" id="PTHR45436">
    <property type="entry name" value="SENSOR HISTIDINE KINASE YKOH"/>
    <property type="match status" value="1"/>
</dbReference>
<protein>
    <recommendedName>
        <fullName evidence="3">histidine kinase</fullName>
        <ecNumber evidence="3">2.7.13.3</ecNumber>
    </recommendedName>
</protein>
<sequence length="462" mass="51616">MRMRKRKKNQSSAAITWRSLMTLIIGLMVGMTVIILVAVSEQLLSEAQTNSTRIIESLKEVTIDDDDDWETWRHNSTLDTDSSYVHVRNARKDAKIKYYNSPDADDLLEITPVAMPFNDHLYYRPHFGFIYRRTGHARGIYYTLWLSMNSSIKLLMQVLKVTLVLLVLVLIISPFFVRWLTRRLTGSLATLSATTEQIATAANPSTMQLPVPAKPTEVADLATNFNNLLAMLNAREEQQKLFVMNAAHELRTPIATIKSHAQLIERRAAEHPEIVPKSVHYITEESRQMQQLIEELMQLSRADRMRLDLAAVNLSQLVPEFVGKVQNNFDRPIRLDVAADVWALTNVTAVQEILTNLITNAVKYSPADTPVTISLEQSAQTVQLTVADHGRGIPDAEKEQIFERFYRSADVRGSIPGTGLGLPIAAQLAELSQGKLTVADNPPTGSVFTLALQATDADSAEA</sequence>
<evidence type="ECO:0000256" key="7">
    <source>
        <dbReference type="ARBA" id="ARBA00022777"/>
    </source>
</evidence>
<dbReference type="EC" id="2.7.13.3" evidence="3"/>
<keyword evidence="8 11" id="KW-1133">Transmembrane helix</keyword>
<dbReference type="CDD" id="cd00075">
    <property type="entry name" value="HATPase"/>
    <property type="match status" value="1"/>
</dbReference>
<feature type="domain" description="HAMP" evidence="13">
    <location>
        <begin position="182"/>
        <end position="237"/>
    </location>
</feature>
<dbReference type="SMART" id="SM00388">
    <property type="entry name" value="HisKA"/>
    <property type="match status" value="1"/>
</dbReference>
<keyword evidence="15" id="KW-1185">Reference proteome</keyword>
<dbReference type="InterPro" id="IPR004358">
    <property type="entry name" value="Sig_transdc_His_kin-like_C"/>
</dbReference>
<evidence type="ECO:0000256" key="11">
    <source>
        <dbReference type="SAM" id="Phobius"/>
    </source>
</evidence>
<dbReference type="Pfam" id="PF02518">
    <property type="entry name" value="HATPase_c"/>
    <property type="match status" value="1"/>
</dbReference>
<dbReference type="EMBL" id="AYYO01000050">
    <property type="protein sequence ID" value="KRM54660.1"/>
    <property type="molecule type" value="Genomic_DNA"/>
</dbReference>
<dbReference type="SUPFAM" id="SSF55874">
    <property type="entry name" value="ATPase domain of HSP90 chaperone/DNA topoisomerase II/histidine kinase"/>
    <property type="match status" value="1"/>
</dbReference>